<keyword evidence="4" id="KW-1185">Reference proteome</keyword>
<dbReference type="InterPro" id="IPR010982">
    <property type="entry name" value="Lambda_DNA-bd_dom_sf"/>
</dbReference>
<keyword evidence="1" id="KW-0472">Membrane</keyword>
<dbReference type="AlphaFoldDB" id="A0A1M6I2A5"/>
<evidence type="ECO:0000313" key="4">
    <source>
        <dbReference type="Proteomes" id="UP000184432"/>
    </source>
</evidence>
<gene>
    <name evidence="3" type="ORF">SAMN04488508_10771</name>
</gene>
<sequence length="176" mass="20172">MDISEKILITRKEKGFTQQILADKANLSLSTIKRIENGKVIPRVYTLTILSEILEIELLPASLSNEKSKNEVITLLISTLLTFLPPLHILFLLRYRSKSNKNLNRFLVFQSYSFILFLVLLFLVPGITYILTGQKMYGQYNSQLILYISFIVFNTISSIYLIKPVSSEKDTSMTPD</sequence>
<dbReference type="EMBL" id="FQYP01000007">
    <property type="protein sequence ID" value="SHJ28588.1"/>
    <property type="molecule type" value="Genomic_DNA"/>
</dbReference>
<keyword evidence="1" id="KW-0812">Transmembrane</keyword>
<feature type="transmembrane region" description="Helical" evidence="1">
    <location>
        <begin position="72"/>
        <end position="93"/>
    </location>
</feature>
<feature type="transmembrane region" description="Helical" evidence="1">
    <location>
        <begin position="144"/>
        <end position="162"/>
    </location>
</feature>
<reference evidence="4" key="1">
    <citation type="submission" date="2016-11" db="EMBL/GenBank/DDBJ databases">
        <authorList>
            <person name="Varghese N."/>
            <person name="Submissions S."/>
        </authorList>
    </citation>
    <scope>NUCLEOTIDE SEQUENCE [LARGE SCALE GENOMIC DNA]</scope>
    <source>
        <strain evidence="4">DSM 22623</strain>
    </source>
</reference>
<dbReference type="OrthoDB" id="680346at2"/>
<evidence type="ECO:0000259" key="2">
    <source>
        <dbReference type="PROSITE" id="PS50943"/>
    </source>
</evidence>
<feature type="domain" description="HTH cro/C1-type" evidence="2">
    <location>
        <begin position="7"/>
        <end position="63"/>
    </location>
</feature>
<dbReference type="CDD" id="cd00093">
    <property type="entry name" value="HTH_XRE"/>
    <property type="match status" value="1"/>
</dbReference>
<protein>
    <submittedName>
        <fullName evidence="3">Helix-turn-helix</fullName>
    </submittedName>
</protein>
<dbReference type="STRING" id="570521.SAMN04488508_10771"/>
<dbReference type="SMART" id="SM00530">
    <property type="entry name" value="HTH_XRE"/>
    <property type="match status" value="1"/>
</dbReference>
<proteinExistence type="predicted"/>
<keyword evidence="1" id="KW-1133">Transmembrane helix</keyword>
<accession>A0A1M6I2A5</accession>
<evidence type="ECO:0000313" key="3">
    <source>
        <dbReference type="EMBL" id="SHJ28588.1"/>
    </source>
</evidence>
<dbReference type="Pfam" id="PF01381">
    <property type="entry name" value="HTH_3"/>
    <property type="match status" value="1"/>
</dbReference>
<dbReference type="SUPFAM" id="SSF47413">
    <property type="entry name" value="lambda repressor-like DNA-binding domains"/>
    <property type="match status" value="1"/>
</dbReference>
<dbReference type="Gene3D" id="1.10.260.40">
    <property type="entry name" value="lambda repressor-like DNA-binding domains"/>
    <property type="match status" value="1"/>
</dbReference>
<dbReference type="Proteomes" id="UP000184432">
    <property type="component" value="Unassembled WGS sequence"/>
</dbReference>
<dbReference type="GO" id="GO:0003677">
    <property type="term" value="F:DNA binding"/>
    <property type="evidence" value="ECO:0007669"/>
    <property type="project" value="InterPro"/>
</dbReference>
<organism evidence="3 4">
    <name type="scientific">Aquimarina spongiae</name>
    <dbReference type="NCBI Taxonomy" id="570521"/>
    <lineage>
        <taxon>Bacteria</taxon>
        <taxon>Pseudomonadati</taxon>
        <taxon>Bacteroidota</taxon>
        <taxon>Flavobacteriia</taxon>
        <taxon>Flavobacteriales</taxon>
        <taxon>Flavobacteriaceae</taxon>
        <taxon>Aquimarina</taxon>
    </lineage>
</organism>
<dbReference type="RefSeq" id="WP_073317865.1">
    <property type="nucleotide sequence ID" value="NZ_FQYP01000007.1"/>
</dbReference>
<evidence type="ECO:0000256" key="1">
    <source>
        <dbReference type="SAM" id="Phobius"/>
    </source>
</evidence>
<dbReference type="PROSITE" id="PS50943">
    <property type="entry name" value="HTH_CROC1"/>
    <property type="match status" value="1"/>
</dbReference>
<dbReference type="InterPro" id="IPR001387">
    <property type="entry name" value="Cro/C1-type_HTH"/>
</dbReference>
<name>A0A1M6I2A5_9FLAO</name>
<feature type="transmembrane region" description="Helical" evidence="1">
    <location>
        <begin position="114"/>
        <end position="132"/>
    </location>
</feature>